<evidence type="ECO:0000256" key="3">
    <source>
        <dbReference type="ARBA" id="ARBA00022692"/>
    </source>
</evidence>
<dbReference type="GO" id="GO:0016020">
    <property type="term" value="C:membrane"/>
    <property type="evidence" value="ECO:0007669"/>
    <property type="project" value="UniProtKB-SubCell"/>
</dbReference>
<proteinExistence type="predicted"/>
<evidence type="ECO:0000256" key="1">
    <source>
        <dbReference type="ARBA" id="ARBA00004167"/>
    </source>
</evidence>
<keyword evidence="5 6" id="KW-0472">Membrane</keyword>
<evidence type="ECO:0000256" key="6">
    <source>
        <dbReference type="SAM" id="Phobius"/>
    </source>
</evidence>
<evidence type="ECO:0000256" key="5">
    <source>
        <dbReference type="ARBA" id="ARBA00023136"/>
    </source>
</evidence>
<dbReference type="EMBL" id="JAFGIX010000010">
    <property type="protein sequence ID" value="MBN1572041.1"/>
    <property type="molecule type" value="Genomic_DNA"/>
</dbReference>
<keyword evidence="4 6" id="KW-1133">Transmembrane helix</keyword>
<keyword evidence="2" id="KW-0488">Methylation</keyword>
<reference evidence="7" key="2">
    <citation type="submission" date="2021-01" db="EMBL/GenBank/DDBJ databases">
        <authorList>
            <person name="Hahn C.R."/>
            <person name="Youssef N.H."/>
            <person name="Elshahed M."/>
        </authorList>
    </citation>
    <scope>NUCLEOTIDE SEQUENCE</scope>
    <source>
        <strain evidence="7">Zod_Metabat.24</strain>
    </source>
</reference>
<gene>
    <name evidence="7" type="ORF">JW984_02475</name>
</gene>
<dbReference type="Gene3D" id="3.30.700.10">
    <property type="entry name" value="Glycoprotein, Type 4 Pilin"/>
    <property type="match status" value="1"/>
</dbReference>
<comment type="subcellular location">
    <subcellularLocation>
        <location evidence="1">Membrane</location>
        <topology evidence="1">Single-pass membrane protein</topology>
    </subcellularLocation>
</comment>
<evidence type="ECO:0000256" key="4">
    <source>
        <dbReference type="ARBA" id="ARBA00022989"/>
    </source>
</evidence>
<dbReference type="Proteomes" id="UP000809273">
    <property type="component" value="Unassembled WGS sequence"/>
</dbReference>
<dbReference type="NCBIfam" id="TIGR02532">
    <property type="entry name" value="IV_pilin_GFxxxE"/>
    <property type="match status" value="1"/>
</dbReference>
<evidence type="ECO:0000256" key="2">
    <source>
        <dbReference type="ARBA" id="ARBA00022481"/>
    </source>
</evidence>
<protein>
    <submittedName>
        <fullName evidence="7">Prepilin-type N-terminal cleavage/methylation domain-containing protein</fullName>
    </submittedName>
</protein>
<dbReference type="PANTHER" id="PTHR30093">
    <property type="entry name" value="GENERAL SECRETION PATHWAY PROTEIN G"/>
    <property type="match status" value="1"/>
</dbReference>
<dbReference type="InterPro" id="IPR045584">
    <property type="entry name" value="Pilin-like"/>
</dbReference>
<reference evidence="7" key="1">
    <citation type="journal article" date="2021" name="Environ. Microbiol.">
        <title>Genomic characterization of three novel Desulfobacterota classes expand the metabolic and phylogenetic diversity of the phylum.</title>
        <authorList>
            <person name="Murphy C.L."/>
            <person name="Biggerstaff J."/>
            <person name="Eichhorn A."/>
            <person name="Ewing E."/>
            <person name="Shahan R."/>
            <person name="Soriano D."/>
            <person name="Stewart S."/>
            <person name="VanMol K."/>
            <person name="Walker R."/>
            <person name="Walters P."/>
            <person name="Elshahed M.S."/>
            <person name="Youssef N.H."/>
        </authorList>
    </citation>
    <scope>NUCLEOTIDE SEQUENCE</scope>
    <source>
        <strain evidence="7">Zod_Metabat.24</strain>
    </source>
</reference>
<evidence type="ECO:0000313" key="8">
    <source>
        <dbReference type="Proteomes" id="UP000809273"/>
    </source>
</evidence>
<dbReference type="PANTHER" id="PTHR30093:SF44">
    <property type="entry name" value="TYPE II SECRETION SYSTEM CORE PROTEIN G"/>
    <property type="match status" value="1"/>
</dbReference>
<comment type="caution">
    <text evidence="7">The sequence shown here is derived from an EMBL/GenBank/DDBJ whole genome shotgun (WGS) entry which is preliminary data.</text>
</comment>
<feature type="transmembrane region" description="Helical" evidence="6">
    <location>
        <begin position="12"/>
        <end position="36"/>
    </location>
</feature>
<name>A0A9D8PJD1_9DELT</name>
<keyword evidence="3 6" id="KW-0812">Transmembrane</keyword>
<dbReference type="AlphaFoldDB" id="A0A9D8PJD1"/>
<organism evidence="7 8">
    <name type="scientific">Candidatus Zymogenus saltonus</name>
    <dbReference type="NCBI Taxonomy" id="2844893"/>
    <lineage>
        <taxon>Bacteria</taxon>
        <taxon>Deltaproteobacteria</taxon>
        <taxon>Candidatus Zymogenia</taxon>
        <taxon>Candidatus Zymogeniales</taxon>
        <taxon>Candidatus Zymogenaceae</taxon>
        <taxon>Candidatus Zymogenus</taxon>
    </lineage>
</organism>
<accession>A0A9D8PJD1</accession>
<dbReference type="SUPFAM" id="SSF54523">
    <property type="entry name" value="Pili subunits"/>
    <property type="match status" value="1"/>
</dbReference>
<dbReference type="Pfam" id="PF07963">
    <property type="entry name" value="N_methyl"/>
    <property type="match status" value="1"/>
</dbReference>
<dbReference type="InterPro" id="IPR012902">
    <property type="entry name" value="N_methyl_site"/>
</dbReference>
<evidence type="ECO:0000313" key="7">
    <source>
        <dbReference type="EMBL" id="MBN1572041.1"/>
    </source>
</evidence>
<dbReference type="PROSITE" id="PS00409">
    <property type="entry name" value="PROKAR_NTER_METHYL"/>
    <property type="match status" value="1"/>
</dbReference>
<sequence length="142" mass="16428">MKYKSKKKIRGFTLIELMIVVAIIAILASIAIPNFLRFQMKSKQSEARILLAGVFEAEVAYFAEANRFSSDYNEINFTPVSDPKYYKNWYLNISGESTHFTATCSADIDNDFITDVWMVTDNNREPWNLFNDITDILNPYPF</sequence>